<name>A0AAW2KT94_SESRA</name>
<dbReference type="AlphaFoldDB" id="A0AAW2KT94"/>
<accession>A0AAW2KT94</accession>
<comment type="similarity">
    <text evidence="1">Belongs to the multicopper oxidase family.</text>
</comment>
<gene>
    <name evidence="4" type="ORF">Sradi_5930500</name>
</gene>
<evidence type="ECO:0000256" key="2">
    <source>
        <dbReference type="SAM" id="SignalP"/>
    </source>
</evidence>
<dbReference type="EMBL" id="JACGWJ010000027">
    <property type="protein sequence ID" value="KAL0309882.1"/>
    <property type="molecule type" value="Genomic_DNA"/>
</dbReference>
<evidence type="ECO:0000256" key="1">
    <source>
        <dbReference type="ARBA" id="ARBA00010609"/>
    </source>
</evidence>
<organism evidence="4">
    <name type="scientific">Sesamum radiatum</name>
    <name type="common">Black benniseed</name>
    <dbReference type="NCBI Taxonomy" id="300843"/>
    <lineage>
        <taxon>Eukaryota</taxon>
        <taxon>Viridiplantae</taxon>
        <taxon>Streptophyta</taxon>
        <taxon>Embryophyta</taxon>
        <taxon>Tracheophyta</taxon>
        <taxon>Spermatophyta</taxon>
        <taxon>Magnoliopsida</taxon>
        <taxon>eudicotyledons</taxon>
        <taxon>Gunneridae</taxon>
        <taxon>Pentapetalae</taxon>
        <taxon>asterids</taxon>
        <taxon>lamiids</taxon>
        <taxon>Lamiales</taxon>
        <taxon>Pedaliaceae</taxon>
        <taxon>Sesamum</taxon>
    </lineage>
</organism>
<dbReference type="Pfam" id="PF07732">
    <property type="entry name" value="Cu-oxidase_3"/>
    <property type="match status" value="1"/>
</dbReference>
<feature type="signal peptide" evidence="2">
    <location>
        <begin position="1"/>
        <end position="21"/>
    </location>
</feature>
<reference evidence="4" key="1">
    <citation type="submission" date="2020-06" db="EMBL/GenBank/DDBJ databases">
        <authorList>
            <person name="Li T."/>
            <person name="Hu X."/>
            <person name="Zhang T."/>
            <person name="Song X."/>
            <person name="Zhang H."/>
            <person name="Dai N."/>
            <person name="Sheng W."/>
            <person name="Hou X."/>
            <person name="Wei L."/>
        </authorList>
    </citation>
    <scope>NUCLEOTIDE SEQUENCE</scope>
    <source>
        <strain evidence="4">G02</strain>
        <tissue evidence="4">Leaf</tissue>
    </source>
</reference>
<dbReference type="GO" id="GO:0005507">
    <property type="term" value="F:copper ion binding"/>
    <property type="evidence" value="ECO:0007669"/>
    <property type="project" value="InterPro"/>
</dbReference>
<protein>
    <submittedName>
        <fullName evidence="4">Laccase-17</fullName>
    </submittedName>
</protein>
<dbReference type="Gene3D" id="2.60.40.420">
    <property type="entry name" value="Cupredoxins - blue copper proteins"/>
    <property type="match status" value="1"/>
</dbReference>
<dbReference type="InterPro" id="IPR011707">
    <property type="entry name" value="Cu-oxidase-like_N"/>
</dbReference>
<evidence type="ECO:0000313" key="4">
    <source>
        <dbReference type="EMBL" id="KAL0309882.1"/>
    </source>
</evidence>
<dbReference type="PANTHER" id="PTHR11709">
    <property type="entry name" value="MULTI-COPPER OXIDASE"/>
    <property type="match status" value="1"/>
</dbReference>
<reference evidence="4" key="2">
    <citation type="journal article" date="2024" name="Plant">
        <title>Genomic evolution and insights into agronomic trait innovations of Sesamum species.</title>
        <authorList>
            <person name="Miao H."/>
            <person name="Wang L."/>
            <person name="Qu L."/>
            <person name="Liu H."/>
            <person name="Sun Y."/>
            <person name="Le M."/>
            <person name="Wang Q."/>
            <person name="Wei S."/>
            <person name="Zheng Y."/>
            <person name="Lin W."/>
            <person name="Duan Y."/>
            <person name="Cao H."/>
            <person name="Xiong S."/>
            <person name="Wang X."/>
            <person name="Wei L."/>
            <person name="Li C."/>
            <person name="Ma Q."/>
            <person name="Ju M."/>
            <person name="Zhao R."/>
            <person name="Li G."/>
            <person name="Mu C."/>
            <person name="Tian Q."/>
            <person name="Mei H."/>
            <person name="Zhang T."/>
            <person name="Gao T."/>
            <person name="Zhang H."/>
        </authorList>
    </citation>
    <scope>NUCLEOTIDE SEQUENCE</scope>
    <source>
        <strain evidence="4">G02</strain>
    </source>
</reference>
<dbReference type="GO" id="GO:0016491">
    <property type="term" value="F:oxidoreductase activity"/>
    <property type="evidence" value="ECO:0007669"/>
    <property type="project" value="TreeGrafter"/>
</dbReference>
<dbReference type="InterPro" id="IPR008972">
    <property type="entry name" value="Cupredoxin"/>
</dbReference>
<dbReference type="SUPFAM" id="SSF49503">
    <property type="entry name" value="Cupredoxins"/>
    <property type="match status" value="1"/>
</dbReference>
<evidence type="ECO:0000259" key="3">
    <source>
        <dbReference type="Pfam" id="PF07732"/>
    </source>
</evidence>
<feature type="chain" id="PRO_5043396896" evidence="2">
    <location>
        <begin position="22"/>
        <end position="132"/>
    </location>
</feature>
<dbReference type="PANTHER" id="PTHR11709:SF417">
    <property type="entry name" value="LACCASE-17"/>
    <property type="match status" value="1"/>
</dbReference>
<dbReference type="InterPro" id="IPR045087">
    <property type="entry name" value="Cu-oxidase_fam"/>
</dbReference>
<proteinExistence type="inferred from homology"/>
<keyword evidence="2" id="KW-0732">Signal</keyword>
<sequence>MSFGVLVLLLALCIFSEIALAQDGGITRHYKFNIQMAKVTRLCHTKSMVTVNGKFPGPRIVAREGDRLLIEVVNNVPNKSLSIGMELELRSGWADGPAYITQCPIQTGQSYVYNYTVVGQRGTLFGMHISPG</sequence>
<feature type="domain" description="Plastocyanin-like" evidence="3">
    <location>
        <begin position="34"/>
        <end position="125"/>
    </location>
</feature>
<comment type="caution">
    <text evidence="4">The sequence shown here is derived from an EMBL/GenBank/DDBJ whole genome shotgun (WGS) entry which is preliminary data.</text>
</comment>